<feature type="region of interest" description="Disordered" evidence="1">
    <location>
        <begin position="45"/>
        <end position="67"/>
    </location>
</feature>
<sequence>MTKTSQQGATMRHFLLEYHRPSGELRTLRDFDTDGHAAMQERFALEGAQKRDTEVVSAKHRRENLWH</sequence>
<dbReference type="EMBL" id="LZSY01000205">
    <property type="protein sequence ID" value="OBB79311.1"/>
    <property type="molecule type" value="Genomic_DNA"/>
</dbReference>
<name>A0A1A0V7Z6_MYCPR</name>
<evidence type="ECO:0000313" key="2">
    <source>
        <dbReference type="EMBL" id="OBB79311.1"/>
    </source>
</evidence>
<organism evidence="2 3">
    <name type="scientific">Mycolicibacterium peregrinum</name>
    <name type="common">Mycobacterium peregrinum</name>
    <dbReference type="NCBI Taxonomy" id="43304"/>
    <lineage>
        <taxon>Bacteria</taxon>
        <taxon>Bacillati</taxon>
        <taxon>Actinomycetota</taxon>
        <taxon>Actinomycetes</taxon>
        <taxon>Mycobacteriales</taxon>
        <taxon>Mycobacteriaceae</taxon>
        <taxon>Mycolicibacterium</taxon>
    </lineage>
</organism>
<accession>A0A1A0V7Z6</accession>
<evidence type="ECO:0000256" key="1">
    <source>
        <dbReference type="SAM" id="MobiDB-lite"/>
    </source>
</evidence>
<feature type="compositionally biased region" description="Basic residues" evidence="1">
    <location>
        <begin position="58"/>
        <end position="67"/>
    </location>
</feature>
<proteinExistence type="predicted"/>
<dbReference type="Proteomes" id="UP000094008">
    <property type="component" value="Unassembled WGS sequence"/>
</dbReference>
<protein>
    <submittedName>
        <fullName evidence="2">Uncharacterized protein</fullName>
    </submittedName>
</protein>
<evidence type="ECO:0000313" key="3">
    <source>
        <dbReference type="Proteomes" id="UP000094008"/>
    </source>
</evidence>
<reference evidence="3" key="1">
    <citation type="submission" date="2016-06" db="EMBL/GenBank/DDBJ databases">
        <authorList>
            <person name="Sutton G."/>
            <person name="Brinkac L."/>
            <person name="Sanka R."/>
            <person name="Adams M."/>
            <person name="Lau E."/>
            <person name="Mehaffy C."/>
            <person name="Tameris M."/>
            <person name="Hatherill M."/>
            <person name="Hanekom W."/>
            <person name="Mahomed H."/>
            <person name="Mcshane H."/>
        </authorList>
    </citation>
    <scope>NUCLEOTIDE SEQUENCE [LARGE SCALE GENOMIC DNA]</scope>
    <source>
        <strain evidence="3">852002-10433_SCH5171157</strain>
    </source>
</reference>
<gene>
    <name evidence="2" type="ORF">A5779_13045</name>
</gene>
<dbReference type="RefSeq" id="WP_064888229.1">
    <property type="nucleotide sequence ID" value="NZ_LZSY01000205.1"/>
</dbReference>
<dbReference type="OrthoDB" id="4418218at2"/>
<comment type="caution">
    <text evidence="2">The sequence shown here is derived from an EMBL/GenBank/DDBJ whole genome shotgun (WGS) entry which is preliminary data.</text>
</comment>
<dbReference type="AlphaFoldDB" id="A0A1A0V7Z6"/>